<evidence type="ECO:0000313" key="2">
    <source>
        <dbReference type="EMBL" id="KAJ8729922.1"/>
    </source>
</evidence>
<reference evidence="2" key="1">
    <citation type="submission" date="2023-03" db="EMBL/GenBank/DDBJ databases">
        <title>Chromosome-level genomes of two armyworms, Mythimna separata and Mythimna loreyi, provide insights into the biosynthesis and reception of sex pheromones.</title>
        <authorList>
            <person name="Zhao H."/>
        </authorList>
    </citation>
    <scope>NUCLEOTIDE SEQUENCE</scope>
    <source>
        <strain evidence="2">BeijingLab</strain>
        <tissue evidence="2">Pupa</tissue>
    </source>
</reference>
<accession>A0AAD7YX66</accession>
<proteinExistence type="predicted"/>
<dbReference type="Proteomes" id="UP001231518">
    <property type="component" value="Chromosome 9"/>
</dbReference>
<organism evidence="2 3">
    <name type="scientific">Mythimna separata</name>
    <name type="common">Oriental armyworm</name>
    <name type="synonym">Pseudaletia separata</name>
    <dbReference type="NCBI Taxonomy" id="271217"/>
    <lineage>
        <taxon>Eukaryota</taxon>
        <taxon>Metazoa</taxon>
        <taxon>Ecdysozoa</taxon>
        <taxon>Arthropoda</taxon>
        <taxon>Hexapoda</taxon>
        <taxon>Insecta</taxon>
        <taxon>Pterygota</taxon>
        <taxon>Neoptera</taxon>
        <taxon>Endopterygota</taxon>
        <taxon>Lepidoptera</taxon>
        <taxon>Glossata</taxon>
        <taxon>Ditrysia</taxon>
        <taxon>Noctuoidea</taxon>
        <taxon>Noctuidae</taxon>
        <taxon>Noctuinae</taxon>
        <taxon>Hadenini</taxon>
        <taxon>Mythimna</taxon>
    </lineage>
</organism>
<feature type="region of interest" description="Disordered" evidence="1">
    <location>
        <begin position="100"/>
        <end position="120"/>
    </location>
</feature>
<feature type="region of interest" description="Disordered" evidence="1">
    <location>
        <begin position="1"/>
        <end position="25"/>
    </location>
</feature>
<comment type="caution">
    <text evidence="2">The sequence shown here is derived from an EMBL/GenBank/DDBJ whole genome shotgun (WGS) entry which is preliminary data.</text>
</comment>
<dbReference type="AlphaFoldDB" id="A0AAD7YX66"/>
<name>A0AAD7YX66_MYTSE</name>
<protein>
    <submittedName>
        <fullName evidence="2">Uncharacterized protein</fullName>
    </submittedName>
</protein>
<feature type="compositionally biased region" description="Low complexity" evidence="1">
    <location>
        <begin position="12"/>
        <end position="24"/>
    </location>
</feature>
<keyword evidence="3" id="KW-1185">Reference proteome</keyword>
<sequence length="120" mass="12867">MGHEVGVPTPRGSVSSTGSTSTGSRLARLLTQGVRGTPEDMAIDTPRRLSWERRESGGQLPRSASIDSMVEAAICARHSEPSQPTTLQLPRADRAFSLASPVVGRRAKTQRGQAGKLERF</sequence>
<gene>
    <name evidence="2" type="ORF">PYW07_016960</name>
</gene>
<evidence type="ECO:0000313" key="3">
    <source>
        <dbReference type="Proteomes" id="UP001231518"/>
    </source>
</evidence>
<evidence type="ECO:0000256" key="1">
    <source>
        <dbReference type="SAM" id="MobiDB-lite"/>
    </source>
</evidence>
<dbReference type="EMBL" id="JARGEI010000006">
    <property type="protein sequence ID" value="KAJ8729922.1"/>
    <property type="molecule type" value="Genomic_DNA"/>
</dbReference>